<evidence type="ECO:0000256" key="3">
    <source>
        <dbReference type="ARBA" id="ARBA00022801"/>
    </source>
</evidence>
<organism evidence="11 12">
    <name type="scientific">Zhengella mangrovi</name>
    <dbReference type="NCBI Taxonomy" id="1982044"/>
    <lineage>
        <taxon>Bacteria</taxon>
        <taxon>Pseudomonadati</taxon>
        <taxon>Pseudomonadota</taxon>
        <taxon>Alphaproteobacteria</taxon>
        <taxon>Hyphomicrobiales</taxon>
        <taxon>Notoacmeibacteraceae</taxon>
        <taxon>Zhengella</taxon>
    </lineage>
</organism>
<evidence type="ECO:0000256" key="6">
    <source>
        <dbReference type="ARBA" id="ARBA00023316"/>
    </source>
</evidence>
<accession>A0A2G1QS77</accession>
<evidence type="ECO:0000256" key="1">
    <source>
        <dbReference type="ARBA" id="ARBA00007164"/>
    </source>
</evidence>
<dbReference type="OrthoDB" id="9795979at2"/>
<dbReference type="AlphaFoldDB" id="A0A2G1QS77"/>
<sequence length="257" mass="27513">MVVLSACQGVDVVEFAPLSGKYSALVVNADTGNEVFAEAADTPRFPASLTKMMTLYLLFEAIESGRVSRDGTIPVSAHAARQPPSKLGLKAGDDLPVDTAIRALAIKSANDVAAAVGEALAGSESAFATVMTAKAQALGMSRTRFRNASGLPDNAQVTTARDMARLGILLRKRFPQYFGYFDMTQFSYNGRTIRGHNRLLGDPGVDGIKTGYIRASGFNIVTSVTRRGKRFIVVVMGGDSGRERDTRVRQLIAAYAK</sequence>
<keyword evidence="12" id="KW-1185">Reference proteome</keyword>
<evidence type="ECO:0000256" key="8">
    <source>
        <dbReference type="PIRSR" id="PIRSR618044-2"/>
    </source>
</evidence>
<dbReference type="Pfam" id="PF00768">
    <property type="entry name" value="Peptidase_S11"/>
    <property type="match status" value="1"/>
</dbReference>
<evidence type="ECO:0000256" key="4">
    <source>
        <dbReference type="ARBA" id="ARBA00022960"/>
    </source>
</evidence>
<proteinExistence type="inferred from homology"/>
<dbReference type="EMBL" id="PDVP01000002">
    <property type="protein sequence ID" value="PHP68383.1"/>
    <property type="molecule type" value="Genomic_DNA"/>
</dbReference>
<dbReference type="InterPro" id="IPR018044">
    <property type="entry name" value="Peptidase_S11"/>
</dbReference>
<keyword evidence="6" id="KW-0961">Cell wall biogenesis/degradation</keyword>
<dbReference type="PRINTS" id="PR00725">
    <property type="entry name" value="DADACBPTASE1"/>
</dbReference>
<evidence type="ECO:0000256" key="5">
    <source>
        <dbReference type="ARBA" id="ARBA00022984"/>
    </source>
</evidence>
<dbReference type="GO" id="GO:0009252">
    <property type="term" value="P:peptidoglycan biosynthetic process"/>
    <property type="evidence" value="ECO:0007669"/>
    <property type="project" value="UniProtKB-KW"/>
</dbReference>
<keyword evidence="3" id="KW-0378">Hydrolase</keyword>
<dbReference type="InterPro" id="IPR001967">
    <property type="entry name" value="Peptidase_S11_N"/>
</dbReference>
<evidence type="ECO:0000256" key="7">
    <source>
        <dbReference type="PIRSR" id="PIRSR618044-1"/>
    </source>
</evidence>
<feature type="active site" description="Acyl-ester intermediate" evidence="7">
    <location>
        <position position="48"/>
    </location>
</feature>
<feature type="active site" description="Proton acceptor" evidence="7">
    <location>
        <position position="51"/>
    </location>
</feature>
<feature type="active site" evidence="7">
    <location>
        <position position="108"/>
    </location>
</feature>
<dbReference type="GO" id="GO:0009002">
    <property type="term" value="F:serine-type D-Ala-D-Ala carboxypeptidase activity"/>
    <property type="evidence" value="ECO:0007669"/>
    <property type="project" value="InterPro"/>
</dbReference>
<evidence type="ECO:0000313" key="11">
    <source>
        <dbReference type="EMBL" id="PHP68383.1"/>
    </source>
</evidence>
<evidence type="ECO:0000313" key="12">
    <source>
        <dbReference type="Proteomes" id="UP000221168"/>
    </source>
</evidence>
<evidence type="ECO:0000256" key="9">
    <source>
        <dbReference type="RuleBase" id="RU004016"/>
    </source>
</evidence>
<dbReference type="GO" id="GO:0071555">
    <property type="term" value="P:cell wall organization"/>
    <property type="evidence" value="ECO:0007669"/>
    <property type="project" value="UniProtKB-KW"/>
</dbReference>
<keyword evidence="5" id="KW-0573">Peptidoglycan synthesis</keyword>
<keyword evidence="4" id="KW-0133">Cell shape</keyword>
<comment type="caution">
    <text evidence="11">The sequence shown here is derived from an EMBL/GenBank/DDBJ whole genome shotgun (WGS) entry which is preliminary data.</text>
</comment>
<dbReference type="PANTHER" id="PTHR21581:SF6">
    <property type="entry name" value="TRAFFICKING PROTEIN PARTICLE COMPLEX SUBUNIT 12"/>
    <property type="match status" value="1"/>
</dbReference>
<evidence type="ECO:0000256" key="2">
    <source>
        <dbReference type="ARBA" id="ARBA00022729"/>
    </source>
</evidence>
<dbReference type="InterPro" id="IPR012338">
    <property type="entry name" value="Beta-lactam/transpept-like"/>
</dbReference>
<dbReference type="GO" id="GO:0006508">
    <property type="term" value="P:proteolysis"/>
    <property type="evidence" value="ECO:0007669"/>
    <property type="project" value="InterPro"/>
</dbReference>
<feature type="domain" description="Peptidase S11 D-alanyl-D-alanine carboxypeptidase A N-terminal" evidence="10">
    <location>
        <begin position="23"/>
        <end position="239"/>
    </location>
</feature>
<dbReference type="PANTHER" id="PTHR21581">
    <property type="entry name" value="D-ALANYL-D-ALANINE CARBOXYPEPTIDASE"/>
    <property type="match status" value="1"/>
</dbReference>
<reference evidence="11 12" key="1">
    <citation type="submission" date="2017-10" db="EMBL/GenBank/DDBJ databases">
        <title>Sedimentibacterium mangrovi gen. nov., sp. nov., a novel member of family Phyllobacteriacea isolated from mangrove sediment.</title>
        <authorList>
            <person name="Liao H."/>
            <person name="Tian Y."/>
        </authorList>
    </citation>
    <scope>NUCLEOTIDE SEQUENCE [LARGE SCALE GENOMIC DNA]</scope>
    <source>
        <strain evidence="11 12">X9-2-2</strain>
    </source>
</reference>
<dbReference type="Gene3D" id="3.40.710.10">
    <property type="entry name" value="DD-peptidase/beta-lactamase superfamily"/>
    <property type="match status" value="1"/>
</dbReference>
<gene>
    <name evidence="11" type="ORF">CSC94_04440</name>
</gene>
<protein>
    <submittedName>
        <fullName evidence="11">Penicillin-binding protein</fullName>
    </submittedName>
</protein>
<name>A0A2G1QS77_9HYPH</name>
<keyword evidence="2" id="KW-0732">Signal</keyword>
<evidence type="ECO:0000259" key="10">
    <source>
        <dbReference type="Pfam" id="PF00768"/>
    </source>
</evidence>
<dbReference type="SUPFAM" id="SSF56601">
    <property type="entry name" value="beta-lactamase/transpeptidase-like"/>
    <property type="match status" value="1"/>
</dbReference>
<comment type="similarity">
    <text evidence="1 9">Belongs to the peptidase S11 family.</text>
</comment>
<dbReference type="Proteomes" id="UP000221168">
    <property type="component" value="Unassembled WGS sequence"/>
</dbReference>
<dbReference type="GO" id="GO:0008360">
    <property type="term" value="P:regulation of cell shape"/>
    <property type="evidence" value="ECO:0007669"/>
    <property type="project" value="UniProtKB-KW"/>
</dbReference>
<feature type="binding site" evidence="8">
    <location>
        <position position="209"/>
    </location>
    <ligand>
        <name>substrate</name>
    </ligand>
</feature>